<reference evidence="1 2" key="1">
    <citation type="submission" date="2024-06" db="EMBL/GenBank/DDBJ databases">
        <title>Fanconibacter daqui strain Q02 whole shotgun sequencing project.</title>
        <authorList>
            <person name="Rodrigues J.W.A."/>
            <person name="Viana L.C."/>
            <person name="Vieira E.C."/>
            <person name="Souza F.O.L."/>
            <person name="Alegria O.C."/>
            <person name="Patroca S."/>
            <person name="Cruz A.C.R."/>
            <person name="Nunes A.R.C."/>
        </authorList>
    </citation>
    <scope>NUCLEOTIDE SEQUENCE [LARGE SCALE GENOMIC DNA]</scope>
    <source>
        <strain evidence="1 2">Q02</strain>
    </source>
</reference>
<evidence type="ECO:0008006" key="3">
    <source>
        <dbReference type="Google" id="ProtNLM"/>
    </source>
</evidence>
<proteinExistence type="predicted"/>
<protein>
    <recommendedName>
        <fullName evidence="3">UvrD-like helicase ATP-binding domain-containing protein</fullName>
    </recommendedName>
</protein>
<dbReference type="EMBL" id="JBEHGX010000003">
    <property type="protein sequence ID" value="MER0125642.1"/>
    <property type="molecule type" value="Genomic_DNA"/>
</dbReference>
<dbReference type="InterPro" id="IPR027417">
    <property type="entry name" value="P-loop_NTPase"/>
</dbReference>
<dbReference type="Gene3D" id="3.40.50.300">
    <property type="entry name" value="P-loop containing nucleotide triphosphate hydrolases"/>
    <property type="match status" value="1"/>
</dbReference>
<dbReference type="Proteomes" id="UP001447374">
    <property type="component" value="Unassembled WGS sequence"/>
</dbReference>
<name>A0ABV1PLE8_9ENTR</name>
<keyword evidence="2" id="KW-1185">Reference proteome</keyword>
<evidence type="ECO:0000313" key="1">
    <source>
        <dbReference type="EMBL" id="MER0125642.1"/>
    </source>
</evidence>
<accession>A0ABV1PLE8</accession>
<sequence>MAEELIFAFAGSGKTTLLVDKLTINSRTLILMNTVNNETHLRSRIISLFAFMHEEIRVMTWFGFLQGFCFRSILQKHFTSHGLGFPQPTVRMLRINPLNYQYHSGSI</sequence>
<dbReference type="RefSeq" id="WP_349951019.1">
    <property type="nucleotide sequence ID" value="NZ_JBEHGX010000003.1"/>
</dbReference>
<evidence type="ECO:0000313" key="2">
    <source>
        <dbReference type="Proteomes" id="UP001447374"/>
    </source>
</evidence>
<organism evidence="1 2">
    <name type="scientific">Franconibacter daqui</name>
    <dbReference type="NCBI Taxonomy" id="2047724"/>
    <lineage>
        <taxon>Bacteria</taxon>
        <taxon>Pseudomonadati</taxon>
        <taxon>Pseudomonadota</taxon>
        <taxon>Gammaproteobacteria</taxon>
        <taxon>Enterobacterales</taxon>
        <taxon>Enterobacteriaceae</taxon>
        <taxon>Franconibacter</taxon>
    </lineage>
</organism>
<comment type="caution">
    <text evidence="1">The sequence shown here is derived from an EMBL/GenBank/DDBJ whole genome shotgun (WGS) entry which is preliminary data.</text>
</comment>
<dbReference type="SUPFAM" id="SSF52540">
    <property type="entry name" value="P-loop containing nucleoside triphosphate hydrolases"/>
    <property type="match status" value="1"/>
</dbReference>
<gene>
    <name evidence="1" type="ORF">ABQG75_07820</name>
</gene>